<evidence type="ECO:0000256" key="1">
    <source>
        <dbReference type="SAM" id="Coils"/>
    </source>
</evidence>
<dbReference type="RefSeq" id="WP_072775082.1">
    <property type="nucleotide sequence ID" value="NZ_FRDN01000021.1"/>
</dbReference>
<proteinExistence type="predicted"/>
<dbReference type="AlphaFoldDB" id="A0A1M7UY88"/>
<keyword evidence="1" id="KW-0175">Coiled coil</keyword>
<protein>
    <submittedName>
        <fullName evidence="2">Uncharacterized protein</fullName>
    </submittedName>
</protein>
<organism evidence="2 3">
    <name type="scientific">Desulfitobacterium chlororespirans DSM 11544</name>
    <dbReference type="NCBI Taxonomy" id="1121395"/>
    <lineage>
        <taxon>Bacteria</taxon>
        <taxon>Bacillati</taxon>
        <taxon>Bacillota</taxon>
        <taxon>Clostridia</taxon>
        <taxon>Eubacteriales</taxon>
        <taxon>Desulfitobacteriaceae</taxon>
        <taxon>Desulfitobacterium</taxon>
    </lineage>
</organism>
<feature type="coiled-coil region" evidence="1">
    <location>
        <begin position="35"/>
        <end position="63"/>
    </location>
</feature>
<dbReference type="Proteomes" id="UP000184010">
    <property type="component" value="Unassembled WGS sequence"/>
</dbReference>
<keyword evidence="3" id="KW-1185">Reference proteome</keyword>
<evidence type="ECO:0000313" key="3">
    <source>
        <dbReference type="Proteomes" id="UP000184010"/>
    </source>
</evidence>
<gene>
    <name evidence="2" type="ORF">SAMN02745215_05004</name>
</gene>
<name>A0A1M7UY88_9FIRM</name>
<evidence type="ECO:0000313" key="2">
    <source>
        <dbReference type="EMBL" id="SHN87887.1"/>
    </source>
</evidence>
<accession>A0A1M7UY88</accession>
<dbReference type="EMBL" id="FRDN01000021">
    <property type="protein sequence ID" value="SHN87887.1"/>
    <property type="molecule type" value="Genomic_DNA"/>
</dbReference>
<reference evidence="3" key="1">
    <citation type="submission" date="2016-12" db="EMBL/GenBank/DDBJ databases">
        <authorList>
            <person name="Varghese N."/>
            <person name="Submissions S."/>
        </authorList>
    </citation>
    <scope>NUCLEOTIDE SEQUENCE [LARGE SCALE GENOMIC DNA]</scope>
    <source>
        <strain evidence="3">DSM 11544</strain>
    </source>
</reference>
<sequence length="289" mass="33014">MEQMSTSDIIALISALAAIGAAIFSRRSNSIAQKANETANKANELADENNRIAREALEESKKQAVETFPRFELISLVHNPGDFEQYTNEEGGKENYISLSEAPKLYEWVKETRHSLSFITHNGKEYLLINILDKQETFDKIRVYIGIIEVKYKNHRRDAERFTITKSRSQLLNGDEIVLQEKELPITIKREEGIQTITINIAYAHSPRDKASIITDKFYGYKEAGEIIDFLDKPTEASNIFNFKDSSFIGWVEDSSGTRQRQVVHMKMNSTGRVFAEIDDDDLIRQPAE</sequence>